<dbReference type="AlphaFoldDB" id="A0A3F3PHB1"/>
<dbReference type="STRING" id="1341132.A0A3F3PHB1"/>
<evidence type="ECO:0008006" key="4">
    <source>
        <dbReference type="Google" id="ProtNLM"/>
    </source>
</evidence>
<dbReference type="GeneID" id="38136891"/>
<protein>
    <recommendedName>
        <fullName evidence="4">Myb-like domain-containing protein</fullName>
    </recommendedName>
</protein>
<dbReference type="RefSeq" id="XP_026619311.1">
    <property type="nucleotide sequence ID" value="XM_026768535.1"/>
</dbReference>
<evidence type="ECO:0000256" key="1">
    <source>
        <dbReference type="SAM" id="MobiDB-lite"/>
    </source>
</evidence>
<dbReference type="Proteomes" id="UP000253729">
    <property type="component" value="Unassembled WGS sequence"/>
</dbReference>
<dbReference type="EMBL" id="KZ852179">
    <property type="protein sequence ID" value="RDH26289.1"/>
    <property type="molecule type" value="Genomic_DNA"/>
</dbReference>
<accession>A0A3F3PHB1</accession>
<sequence length="78" mass="8951">MSEDKGEKPAGEMDHPSSRLEHHGASRRGKEWSSEEEEFLRELKKDTSKSWPEVIDCSRTDTRAEAKARCKYAGIQRS</sequence>
<name>A0A3F3PHB1_9EURO</name>
<evidence type="ECO:0000313" key="2">
    <source>
        <dbReference type="EMBL" id="RDH26289.1"/>
    </source>
</evidence>
<proteinExistence type="predicted"/>
<keyword evidence="3" id="KW-1185">Reference proteome</keyword>
<feature type="compositionally biased region" description="Basic and acidic residues" evidence="1">
    <location>
        <begin position="1"/>
        <end position="33"/>
    </location>
</feature>
<evidence type="ECO:0000313" key="3">
    <source>
        <dbReference type="Proteomes" id="UP000253729"/>
    </source>
</evidence>
<reference evidence="2 3" key="1">
    <citation type="submission" date="2018-07" db="EMBL/GenBank/DDBJ databases">
        <title>The genomes of Aspergillus section Nigri reveals drivers in fungal speciation.</title>
        <authorList>
            <consortium name="DOE Joint Genome Institute"/>
            <person name="Vesth T.C."/>
            <person name="Nybo J."/>
            <person name="Theobald S."/>
            <person name="Brandl J."/>
            <person name="Frisvad J.C."/>
            <person name="Nielsen K.F."/>
            <person name="Lyhne E.K."/>
            <person name="Kogle M.E."/>
            <person name="Kuo A."/>
            <person name="Riley R."/>
            <person name="Clum A."/>
            <person name="Nolan M."/>
            <person name="Lipzen A."/>
            <person name="Salamov A."/>
            <person name="Henrissat B."/>
            <person name="Wiebenga A."/>
            <person name="De vries R.P."/>
            <person name="Grigoriev I.V."/>
            <person name="Mortensen U.H."/>
            <person name="Andersen M.R."/>
            <person name="Baker S.E."/>
        </authorList>
    </citation>
    <scope>NUCLEOTIDE SEQUENCE [LARGE SCALE GENOMIC DNA]</scope>
    <source>
        <strain evidence="2 3">CBS 139.54b</strain>
    </source>
</reference>
<organism evidence="2 3">
    <name type="scientific">Aspergillus welwitschiae</name>
    <dbReference type="NCBI Taxonomy" id="1341132"/>
    <lineage>
        <taxon>Eukaryota</taxon>
        <taxon>Fungi</taxon>
        <taxon>Dikarya</taxon>
        <taxon>Ascomycota</taxon>
        <taxon>Pezizomycotina</taxon>
        <taxon>Eurotiomycetes</taxon>
        <taxon>Eurotiomycetidae</taxon>
        <taxon>Eurotiales</taxon>
        <taxon>Aspergillaceae</taxon>
        <taxon>Aspergillus</taxon>
        <taxon>Aspergillus subgen. Circumdati</taxon>
    </lineage>
</organism>
<gene>
    <name evidence="2" type="ORF">BDQ94DRAFT_155779</name>
</gene>
<feature type="region of interest" description="Disordered" evidence="1">
    <location>
        <begin position="1"/>
        <end position="51"/>
    </location>
</feature>